<comment type="caution">
    <text evidence="1">The sequence shown here is derived from an EMBL/GenBank/DDBJ whole genome shotgun (WGS) entry which is preliminary data.</text>
</comment>
<gene>
    <name evidence="1" type="ORF">RI543_003843</name>
</gene>
<sequence>MARTWIRIISILSGLLIFLVILVPNISGFQYTINSILSGDSISKKTNSYDELSVSVMQNIESWIDTNDNECNGCGTFDEIKEIDGQKNQNINLDTLTDALNYELNMWIKIIENKLNSVIPSLTNDINKEISKLIHLQNDTVWLPLLKEWEIKQNIEEVSVKSYIDDIQCDGEWNLHSEMMIYYNKDTGKRISQYVTRPLINSMISKSLNNLTEFYNRLSSTLNEVFITEYEATINQSINLHVSMFEEWGESVFTEWSQRMANNDFLWDEKTIPISIWEKYLTIKKNTINKYNELKKFQPISSEWHRFLDNCQTQLNVTFDKYNQNLNKLMDFAAKEFEIRDSIEKP</sequence>
<reference evidence="2" key="1">
    <citation type="submission" date="2023-07" db="EMBL/GenBank/DDBJ databases">
        <title>A draft genome of Kazachstania heterogenica Y-27499.</title>
        <authorList>
            <person name="Donic C."/>
            <person name="Kralova J.S."/>
            <person name="Fidel L."/>
            <person name="Ben-Dor S."/>
            <person name="Jung S."/>
        </authorList>
    </citation>
    <scope>NUCLEOTIDE SEQUENCE [LARGE SCALE GENOMIC DNA]</scope>
    <source>
        <strain evidence="2">Y27499</strain>
    </source>
</reference>
<protein>
    <submittedName>
        <fullName evidence="1">Uncharacterized protein</fullName>
    </submittedName>
</protein>
<keyword evidence="2" id="KW-1185">Reference proteome</keyword>
<evidence type="ECO:0000313" key="1">
    <source>
        <dbReference type="EMBL" id="KAK5778915.1"/>
    </source>
</evidence>
<name>A0AAN7WKL2_9SACH</name>
<dbReference type="EMBL" id="JAWIZZ010000051">
    <property type="protein sequence ID" value="KAK5778915.1"/>
    <property type="molecule type" value="Genomic_DNA"/>
</dbReference>
<dbReference type="Proteomes" id="UP001306508">
    <property type="component" value="Unassembled WGS sequence"/>
</dbReference>
<dbReference type="AlphaFoldDB" id="A0AAN7WKL2"/>
<proteinExistence type="predicted"/>
<accession>A0AAN7WKL2</accession>
<evidence type="ECO:0000313" key="2">
    <source>
        <dbReference type="Proteomes" id="UP001306508"/>
    </source>
</evidence>
<organism evidence="1 2">
    <name type="scientific">Arxiozyma heterogenica</name>
    <dbReference type="NCBI Taxonomy" id="278026"/>
    <lineage>
        <taxon>Eukaryota</taxon>
        <taxon>Fungi</taxon>
        <taxon>Dikarya</taxon>
        <taxon>Ascomycota</taxon>
        <taxon>Saccharomycotina</taxon>
        <taxon>Saccharomycetes</taxon>
        <taxon>Saccharomycetales</taxon>
        <taxon>Saccharomycetaceae</taxon>
        <taxon>Arxiozyma</taxon>
    </lineage>
</organism>